<keyword evidence="3" id="KW-1185">Reference proteome</keyword>
<dbReference type="STRING" id="84035.SAMN05660742_101338"/>
<dbReference type="AlphaFoldDB" id="A0A1H6U7C5"/>
<reference evidence="2 3" key="1">
    <citation type="submission" date="2016-10" db="EMBL/GenBank/DDBJ databases">
        <authorList>
            <person name="de Groot N.N."/>
        </authorList>
    </citation>
    <scope>NUCLEOTIDE SEQUENCE [LARGE SCALE GENOMIC DNA]</scope>
    <source>
        <strain evidence="2 3">DSM 2179</strain>
    </source>
</reference>
<organism evidence="2 3">
    <name type="scientific">Propionispira arboris</name>
    <dbReference type="NCBI Taxonomy" id="84035"/>
    <lineage>
        <taxon>Bacteria</taxon>
        <taxon>Bacillati</taxon>
        <taxon>Bacillota</taxon>
        <taxon>Negativicutes</taxon>
        <taxon>Selenomonadales</taxon>
        <taxon>Selenomonadaceae</taxon>
        <taxon>Propionispira</taxon>
    </lineage>
</organism>
<evidence type="ECO:0000313" key="3">
    <source>
        <dbReference type="Proteomes" id="UP000199662"/>
    </source>
</evidence>
<accession>A0A1H6U7C5</accession>
<dbReference type="EMBL" id="FNZK01000001">
    <property type="protein sequence ID" value="SEI88221.1"/>
    <property type="molecule type" value="Genomic_DNA"/>
</dbReference>
<evidence type="ECO:0000256" key="1">
    <source>
        <dbReference type="SAM" id="SignalP"/>
    </source>
</evidence>
<proteinExistence type="predicted"/>
<gene>
    <name evidence="2" type="ORF">SAMN05660742_101338</name>
</gene>
<dbReference type="Proteomes" id="UP000199662">
    <property type="component" value="Unassembled WGS sequence"/>
</dbReference>
<protein>
    <submittedName>
        <fullName evidence="2">Uncharacterized protein</fullName>
    </submittedName>
</protein>
<feature type="chain" id="PRO_5011674285" evidence="1">
    <location>
        <begin position="22"/>
        <end position="167"/>
    </location>
</feature>
<evidence type="ECO:0000313" key="2">
    <source>
        <dbReference type="EMBL" id="SEI88221.1"/>
    </source>
</evidence>
<feature type="signal peptide" evidence="1">
    <location>
        <begin position="1"/>
        <end position="21"/>
    </location>
</feature>
<keyword evidence="1" id="KW-0732">Signal</keyword>
<name>A0A1H6U7C5_9FIRM</name>
<sequence>MKKIFIITLFSLLLLTSPCYATIIKGYDTFHEGISIASAVNIENESILKKLYFQKTIQFDSTLYAILAYNANFKTILTPDTKLTLTFNNTDVIELTTTVVSKRLNNYPFDHSTVRLTEILIPQELVPTIEDASSICLNFYLNDQTIAVYNLPASALAEWKKVILLNN</sequence>